<proteinExistence type="predicted"/>
<protein>
    <submittedName>
        <fullName evidence="3">Uncharacterized protein</fullName>
    </submittedName>
</protein>
<dbReference type="KEGG" id="bgt:106067551"/>
<evidence type="ECO:0000313" key="3">
    <source>
        <dbReference type="EnsemblMetazoa" id="BGLB016224-PA"/>
    </source>
</evidence>
<dbReference type="VEuPathDB" id="VectorBase:BGLAX_041769"/>
<evidence type="ECO:0000256" key="1">
    <source>
        <dbReference type="SAM" id="MobiDB-lite"/>
    </source>
</evidence>
<keyword evidence="2" id="KW-0472">Membrane</keyword>
<keyword evidence="2" id="KW-0812">Transmembrane</keyword>
<dbReference type="VEuPathDB" id="VectorBase:BGLB016224"/>
<dbReference type="Proteomes" id="UP000076420">
    <property type="component" value="Unassembled WGS sequence"/>
</dbReference>
<keyword evidence="2" id="KW-1133">Transmembrane helix</keyword>
<feature type="compositionally biased region" description="Acidic residues" evidence="1">
    <location>
        <begin position="159"/>
        <end position="169"/>
    </location>
</feature>
<evidence type="ECO:0000256" key="2">
    <source>
        <dbReference type="SAM" id="Phobius"/>
    </source>
</evidence>
<dbReference type="EnsemblMetazoa" id="BGLB016224-RA">
    <property type="protein sequence ID" value="BGLB016224-PA"/>
    <property type="gene ID" value="BGLB016224"/>
</dbReference>
<feature type="region of interest" description="Disordered" evidence="1">
    <location>
        <begin position="129"/>
        <end position="169"/>
    </location>
</feature>
<organism evidence="3 4">
    <name type="scientific">Biomphalaria glabrata</name>
    <name type="common">Bloodfluke planorb</name>
    <name type="synonym">Freshwater snail</name>
    <dbReference type="NCBI Taxonomy" id="6526"/>
    <lineage>
        <taxon>Eukaryota</taxon>
        <taxon>Metazoa</taxon>
        <taxon>Spiralia</taxon>
        <taxon>Lophotrochozoa</taxon>
        <taxon>Mollusca</taxon>
        <taxon>Gastropoda</taxon>
        <taxon>Heterobranchia</taxon>
        <taxon>Euthyneura</taxon>
        <taxon>Panpulmonata</taxon>
        <taxon>Hygrophila</taxon>
        <taxon>Lymnaeoidea</taxon>
        <taxon>Planorbidae</taxon>
        <taxon>Biomphalaria</taxon>
    </lineage>
</organism>
<sequence>WKKAERLKEHEEGVHQRQPLLKRELEEEDLKAEPDELSYVSHQEQVSLIVRYLDVDNFEIKESFIEMGQTNRSWRLCTETAAFGESISQKIQSRFLILLLLLLICILLLYIILENCKSKKHPPADVNVNVAEDAPDSKEPELPEELMIDNTEDLQTTEAEGENELEDEALPTFKRFSIFS</sequence>
<reference evidence="3" key="1">
    <citation type="submission" date="2020-05" db="UniProtKB">
        <authorList>
            <consortium name="EnsemblMetazoa"/>
        </authorList>
    </citation>
    <scope>IDENTIFICATION</scope>
    <source>
        <strain evidence="3">BB02</strain>
    </source>
</reference>
<name>A0A2C9K7H7_BIOGL</name>
<gene>
    <name evidence="3" type="primary">106067551</name>
</gene>
<feature type="compositionally biased region" description="Acidic residues" evidence="1">
    <location>
        <begin position="142"/>
        <end position="152"/>
    </location>
</feature>
<evidence type="ECO:0000313" key="4">
    <source>
        <dbReference type="Proteomes" id="UP000076420"/>
    </source>
</evidence>
<accession>A0A2C9K7H7</accession>
<dbReference type="AlphaFoldDB" id="A0A2C9K7H7"/>
<feature type="transmembrane region" description="Helical" evidence="2">
    <location>
        <begin position="95"/>
        <end position="113"/>
    </location>
</feature>